<dbReference type="InterPro" id="IPR050483">
    <property type="entry name" value="CoA-transferase_III_domain"/>
</dbReference>
<dbReference type="SUPFAM" id="SSF89796">
    <property type="entry name" value="CoA-transferase family III (CaiB/BaiF)"/>
    <property type="match status" value="1"/>
</dbReference>
<sequence>MGALDGLKVIDLTQMYAGPGTGMLLSDQGADVIKIEPPNGGRDRTVDGGGTADTFLLLNRGKRSLILDLRTEQGKEVLRRLAARSDVMLVAWPPGQAEKLGCGYEAMHALNPRLVYASITGWGETGPLAQWPGYDRLHQAHTGMMDRNRGPDGAPLVLPFFAADQAIPFALCYGIMLALWQRERTGLGQKVETSQLDLMIAIQSLRLVFREDDTGPRREEFPGHIYLTKDDRWITLVPILDSEWARLWDCLGLADLAADERLRRPAGRLEHDGLIRARLAERFREKTLAEWLALTEPAGLPVAAVHTGAEFIDHPHAWQNGMLAERQHPVHGRVRMMNTPVRLSDSNGEAGWPPPGFGEHSREILAELGFDEADIAAMERDGVTGQH</sequence>
<dbReference type="InterPro" id="IPR023606">
    <property type="entry name" value="CoA-Trfase_III_dom_1_sf"/>
</dbReference>
<reference evidence="2" key="1">
    <citation type="submission" date="2016-04" db="EMBL/GenBank/DDBJ databases">
        <title>Exploring the genomic information of specific uncultured soil bacteria through a new metagenomic library-based strategy.</title>
        <authorList>
            <person name="Liu Y."/>
            <person name="Zhang R."/>
        </authorList>
    </citation>
    <scope>NUCLEOTIDE SEQUENCE</scope>
</reference>
<protein>
    <submittedName>
        <fullName evidence="2">Formyl-CoA transferase</fullName>
    </submittedName>
</protein>
<dbReference type="Gene3D" id="3.30.1540.10">
    <property type="entry name" value="formyl-coa transferase, domain 3"/>
    <property type="match status" value="1"/>
</dbReference>
<proteinExistence type="predicted"/>
<keyword evidence="1 2" id="KW-0808">Transferase</keyword>
<dbReference type="EMBL" id="KT342855">
    <property type="protein sequence ID" value="ALG05256.2"/>
    <property type="molecule type" value="Genomic_DNA"/>
</dbReference>
<dbReference type="AlphaFoldDB" id="A0A0N7F2B1"/>
<dbReference type="InterPro" id="IPR044855">
    <property type="entry name" value="CoA-Trfase_III_dom3_sf"/>
</dbReference>
<dbReference type="Pfam" id="PF02515">
    <property type="entry name" value="CoA_transf_3"/>
    <property type="match status" value="1"/>
</dbReference>
<evidence type="ECO:0000313" key="2">
    <source>
        <dbReference type="EMBL" id="ALG05256.2"/>
    </source>
</evidence>
<dbReference type="PANTHER" id="PTHR48207:SF4">
    <property type="entry name" value="BLL6097 PROTEIN"/>
    <property type="match status" value="1"/>
</dbReference>
<gene>
    <name evidence="2" type="primary">caiB</name>
    <name evidence="2" type="ORF">5E7_038</name>
</gene>
<organism evidence="2">
    <name type="scientific">uncultured bacterium 5E7</name>
    <dbReference type="NCBI Taxonomy" id="1701324"/>
    <lineage>
        <taxon>Bacteria</taxon>
        <taxon>environmental samples</taxon>
    </lineage>
</organism>
<dbReference type="PANTHER" id="PTHR48207">
    <property type="entry name" value="SUCCINATE--HYDROXYMETHYLGLUTARATE COA-TRANSFERASE"/>
    <property type="match status" value="1"/>
</dbReference>
<dbReference type="Gene3D" id="3.40.50.10540">
    <property type="entry name" value="Crotonobetainyl-coa:carnitine coa-transferase, domain 1"/>
    <property type="match status" value="1"/>
</dbReference>
<name>A0A0N7F2B1_9BACT</name>
<evidence type="ECO:0000256" key="1">
    <source>
        <dbReference type="ARBA" id="ARBA00022679"/>
    </source>
</evidence>
<dbReference type="GO" id="GO:0008410">
    <property type="term" value="F:CoA-transferase activity"/>
    <property type="evidence" value="ECO:0007669"/>
    <property type="project" value="TreeGrafter"/>
</dbReference>
<accession>A0A0N7F2B1</accession>
<dbReference type="InterPro" id="IPR003673">
    <property type="entry name" value="CoA-Trfase_fam_III"/>
</dbReference>